<dbReference type="AlphaFoldDB" id="A0A1J5RLC3"/>
<dbReference type="GO" id="GO:0102307">
    <property type="term" value="F:erythromycin 3''-o-methyltransferase activity"/>
    <property type="evidence" value="ECO:0007669"/>
    <property type="project" value="UniProtKB-EC"/>
</dbReference>
<protein>
    <submittedName>
        <fullName evidence="3">Erythromycin 3''-O-methyltransferase</fullName>
        <ecNumber evidence="3">2.1.1.254</ecNumber>
    </submittedName>
</protein>
<feature type="domain" description="Methyltransferase" evidence="2">
    <location>
        <begin position="42"/>
        <end position="137"/>
    </location>
</feature>
<dbReference type="Pfam" id="PF13649">
    <property type="entry name" value="Methyltransf_25"/>
    <property type="match status" value="1"/>
</dbReference>
<dbReference type="CDD" id="cd02440">
    <property type="entry name" value="AdoMet_MTases"/>
    <property type="match status" value="1"/>
</dbReference>
<dbReference type="SUPFAM" id="SSF53335">
    <property type="entry name" value="S-adenosyl-L-methionine-dependent methyltransferases"/>
    <property type="match status" value="1"/>
</dbReference>
<gene>
    <name evidence="3" type="primary">eryG</name>
    <name evidence="3" type="ORF">GALL_291800</name>
</gene>
<dbReference type="InterPro" id="IPR029063">
    <property type="entry name" value="SAM-dependent_MTases_sf"/>
</dbReference>
<dbReference type="PANTHER" id="PTHR43861:SF3">
    <property type="entry name" value="PUTATIVE (AFU_ORTHOLOGUE AFUA_2G14390)-RELATED"/>
    <property type="match status" value="1"/>
</dbReference>
<evidence type="ECO:0000256" key="1">
    <source>
        <dbReference type="ARBA" id="ARBA00022679"/>
    </source>
</evidence>
<dbReference type="EMBL" id="MLJW01000351">
    <property type="protein sequence ID" value="OIQ88949.1"/>
    <property type="molecule type" value="Genomic_DNA"/>
</dbReference>
<keyword evidence="3" id="KW-0489">Methyltransferase</keyword>
<dbReference type="InterPro" id="IPR041698">
    <property type="entry name" value="Methyltransf_25"/>
</dbReference>
<evidence type="ECO:0000259" key="2">
    <source>
        <dbReference type="Pfam" id="PF13649"/>
    </source>
</evidence>
<accession>A0A1J5RLC3</accession>
<evidence type="ECO:0000313" key="3">
    <source>
        <dbReference type="EMBL" id="OIQ88949.1"/>
    </source>
</evidence>
<organism evidence="3">
    <name type="scientific">mine drainage metagenome</name>
    <dbReference type="NCBI Taxonomy" id="410659"/>
    <lineage>
        <taxon>unclassified sequences</taxon>
        <taxon>metagenomes</taxon>
        <taxon>ecological metagenomes</taxon>
    </lineage>
</organism>
<dbReference type="EC" id="2.1.1.254" evidence="3"/>
<dbReference type="PANTHER" id="PTHR43861">
    <property type="entry name" value="TRANS-ACONITATE 2-METHYLTRANSFERASE-RELATED"/>
    <property type="match status" value="1"/>
</dbReference>
<sequence length="212" mass="23361">MPELSGQAFWDDRYRSRPAIWSGEPNRHLIDEASGLPVGAALDVGSGEGADAIWLARRGWQVTAVDLSMVALERGAESAARIGMEIADRITWTHADLTTWEPGREVYDLVSAQYMHLPQEPRESLFRRLGESVAPGGSLLVVGHHPSDLQTTIGRPPRPGVLYTGDEVAALLDPERWEIVTNAAIGRTATDPEGREVTIHDSVLRARRRVER</sequence>
<dbReference type="Gene3D" id="3.40.50.150">
    <property type="entry name" value="Vaccinia Virus protein VP39"/>
    <property type="match status" value="1"/>
</dbReference>
<keyword evidence="1 3" id="KW-0808">Transferase</keyword>
<reference evidence="3" key="1">
    <citation type="submission" date="2016-10" db="EMBL/GenBank/DDBJ databases">
        <title>Sequence of Gallionella enrichment culture.</title>
        <authorList>
            <person name="Poehlein A."/>
            <person name="Muehling M."/>
            <person name="Daniel R."/>
        </authorList>
    </citation>
    <scope>NUCLEOTIDE SEQUENCE</scope>
</reference>
<proteinExistence type="predicted"/>
<name>A0A1J5RLC3_9ZZZZ</name>
<dbReference type="GO" id="GO:0032259">
    <property type="term" value="P:methylation"/>
    <property type="evidence" value="ECO:0007669"/>
    <property type="project" value="UniProtKB-KW"/>
</dbReference>
<comment type="caution">
    <text evidence="3">The sequence shown here is derived from an EMBL/GenBank/DDBJ whole genome shotgun (WGS) entry which is preliminary data.</text>
</comment>